<dbReference type="Proteomes" id="UP001351900">
    <property type="component" value="Unassembled WGS sequence"/>
</dbReference>
<dbReference type="EMBL" id="JAZHOV010000004">
    <property type="protein sequence ID" value="MEF2255246.1"/>
    <property type="molecule type" value="Genomic_DNA"/>
</dbReference>
<dbReference type="RefSeq" id="WP_292709248.1">
    <property type="nucleotide sequence ID" value="NZ_BAAAUO010000012.1"/>
</dbReference>
<accession>A0ABU7V6E1</accession>
<evidence type="ECO:0008006" key="3">
    <source>
        <dbReference type="Google" id="ProtNLM"/>
    </source>
</evidence>
<gene>
    <name evidence="1" type="ORF">V2V91_08880</name>
</gene>
<comment type="caution">
    <text evidence="1">The sequence shown here is derived from an EMBL/GenBank/DDBJ whole genome shotgun (WGS) entry which is preliminary data.</text>
</comment>
<name>A0ABU7V6E1_9MICO</name>
<reference evidence="1 2" key="1">
    <citation type="submission" date="2024-01" db="EMBL/GenBank/DDBJ databases">
        <title>the genome sequence of strain Microbacterium schleiferi NBRC 15075.</title>
        <authorList>
            <person name="Ding Y."/>
            <person name="Zhang G."/>
        </authorList>
    </citation>
    <scope>NUCLEOTIDE SEQUENCE [LARGE SCALE GENOMIC DNA]</scope>
    <source>
        <strain evidence="1 2">NBRC 15075</strain>
    </source>
</reference>
<proteinExistence type="predicted"/>
<protein>
    <recommendedName>
        <fullName evidence="3">Aminoglycoside phosphotransferase</fullName>
    </recommendedName>
</protein>
<keyword evidence="2" id="KW-1185">Reference proteome</keyword>
<evidence type="ECO:0000313" key="1">
    <source>
        <dbReference type="EMBL" id="MEF2255246.1"/>
    </source>
</evidence>
<sequence>MQATHLQLIPIGIDAWRVVDPGRGPIGHVRVGRDAQGEHFSVKRFHPSDRQFHALGQFWNRDDAVEALLLST</sequence>
<organism evidence="1 2">
    <name type="scientific">Microbacterium schleiferi</name>
    <dbReference type="NCBI Taxonomy" id="69362"/>
    <lineage>
        <taxon>Bacteria</taxon>
        <taxon>Bacillati</taxon>
        <taxon>Actinomycetota</taxon>
        <taxon>Actinomycetes</taxon>
        <taxon>Micrococcales</taxon>
        <taxon>Microbacteriaceae</taxon>
        <taxon>Microbacterium</taxon>
    </lineage>
</organism>
<evidence type="ECO:0000313" key="2">
    <source>
        <dbReference type="Proteomes" id="UP001351900"/>
    </source>
</evidence>